<comment type="catalytic activity">
    <reaction evidence="1">
        <text>Release of any N-terminal amino acid, including proline, that is linked to proline, even from a dipeptide or tripeptide.</text>
        <dbReference type="EC" id="3.4.11.9"/>
    </reaction>
</comment>
<evidence type="ECO:0000256" key="3">
    <source>
        <dbReference type="ARBA" id="ARBA00008766"/>
    </source>
</evidence>
<keyword evidence="7" id="KW-0479">Metal-binding</keyword>
<dbReference type="InterPro" id="IPR032416">
    <property type="entry name" value="Peptidase_M24_C"/>
</dbReference>
<dbReference type="InterPro" id="IPR033740">
    <property type="entry name" value="Pept_M24B"/>
</dbReference>
<proteinExistence type="inferred from homology"/>
<dbReference type="PANTHER" id="PTHR43763">
    <property type="entry name" value="XAA-PRO AMINOPEPTIDASE 1"/>
    <property type="match status" value="1"/>
</dbReference>
<dbReference type="GO" id="GO:0046872">
    <property type="term" value="F:metal ion binding"/>
    <property type="evidence" value="ECO:0007669"/>
    <property type="project" value="UniProtKB-KW"/>
</dbReference>
<dbReference type="Pfam" id="PF01321">
    <property type="entry name" value="Creatinase_N"/>
    <property type="match status" value="1"/>
</dbReference>
<dbReference type="SUPFAM" id="SSF55920">
    <property type="entry name" value="Creatinase/aminopeptidase"/>
    <property type="match status" value="1"/>
</dbReference>
<evidence type="ECO:0000256" key="2">
    <source>
        <dbReference type="ARBA" id="ARBA00001936"/>
    </source>
</evidence>
<comment type="cofactor">
    <cofactor evidence="2">
        <name>Mn(2+)</name>
        <dbReference type="ChEBI" id="CHEBI:29035"/>
    </cofactor>
</comment>
<organism evidence="14 15">
    <name type="scientific">Escallonia rubra</name>
    <dbReference type="NCBI Taxonomy" id="112253"/>
    <lineage>
        <taxon>Eukaryota</taxon>
        <taxon>Viridiplantae</taxon>
        <taxon>Streptophyta</taxon>
        <taxon>Embryophyta</taxon>
        <taxon>Tracheophyta</taxon>
        <taxon>Spermatophyta</taxon>
        <taxon>Magnoliopsida</taxon>
        <taxon>eudicotyledons</taxon>
        <taxon>Gunneridae</taxon>
        <taxon>Pentapetalae</taxon>
        <taxon>asterids</taxon>
        <taxon>campanulids</taxon>
        <taxon>Escalloniales</taxon>
        <taxon>Escalloniaceae</taxon>
        <taxon>Escallonia</taxon>
    </lineage>
</organism>
<name>A0AA88UJ21_9ASTE</name>
<dbReference type="Pfam" id="PF16188">
    <property type="entry name" value="Peptidase_M24_C"/>
    <property type="match status" value="1"/>
</dbReference>
<reference evidence="14" key="1">
    <citation type="submission" date="2022-12" db="EMBL/GenBank/DDBJ databases">
        <title>Draft genome assemblies for two species of Escallonia (Escalloniales).</title>
        <authorList>
            <person name="Chanderbali A."/>
            <person name="Dervinis C."/>
            <person name="Anghel I."/>
            <person name="Soltis D."/>
            <person name="Soltis P."/>
            <person name="Zapata F."/>
        </authorList>
    </citation>
    <scope>NUCLEOTIDE SEQUENCE</scope>
    <source>
        <strain evidence="14">UCBG92.1500</strain>
        <tissue evidence="14">Leaf</tissue>
    </source>
</reference>
<dbReference type="InterPro" id="IPR000994">
    <property type="entry name" value="Pept_M24"/>
</dbReference>
<dbReference type="GO" id="GO:0070006">
    <property type="term" value="F:metalloaminopeptidase activity"/>
    <property type="evidence" value="ECO:0007669"/>
    <property type="project" value="InterPro"/>
</dbReference>
<feature type="domain" description="Creatinase N-terminal" evidence="12">
    <location>
        <begin position="6"/>
        <end position="97"/>
    </location>
</feature>
<dbReference type="PANTHER" id="PTHR43763:SF12">
    <property type="entry name" value="AMINOPEPTIDASE P1"/>
    <property type="match status" value="1"/>
</dbReference>
<dbReference type="Pfam" id="PF16189">
    <property type="entry name" value="Creatinase_N_2"/>
    <property type="match status" value="1"/>
</dbReference>
<evidence type="ECO:0000256" key="6">
    <source>
        <dbReference type="ARBA" id="ARBA00022670"/>
    </source>
</evidence>
<dbReference type="AlphaFoldDB" id="A0AA88UJ21"/>
<dbReference type="InterPro" id="IPR050422">
    <property type="entry name" value="X-Pro_aminopeptidase_P"/>
</dbReference>
<dbReference type="EMBL" id="JAVXUO010001034">
    <property type="protein sequence ID" value="KAK2986850.1"/>
    <property type="molecule type" value="Genomic_DNA"/>
</dbReference>
<keyword evidence="10" id="KW-0464">Manganese</keyword>
<evidence type="ECO:0000256" key="1">
    <source>
        <dbReference type="ARBA" id="ARBA00001424"/>
    </source>
</evidence>
<dbReference type="EC" id="3.4.11.9" evidence="4"/>
<gene>
    <name evidence="14" type="ORF">RJ640_011075</name>
</gene>
<keyword evidence="8" id="KW-0378">Hydrolase</keyword>
<evidence type="ECO:0000259" key="13">
    <source>
        <dbReference type="Pfam" id="PF16188"/>
    </source>
</evidence>
<feature type="domain" description="Peptidase M24 C-terminal" evidence="13">
    <location>
        <begin position="616"/>
        <end position="676"/>
    </location>
</feature>
<evidence type="ECO:0000259" key="11">
    <source>
        <dbReference type="Pfam" id="PF00557"/>
    </source>
</evidence>
<evidence type="ECO:0000256" key="7">
    <source>
        <dbReference type="ARBA" id="ARBA00022723"/>
    </source>
</evidence>
<dbReference type="GO" id="GO:0006508">
    <property type="term" value="P:proteolysis"/>
    <property type="evidence" value="ECO:0007669"/>
    <property type="project" value="UniProtKB-KW"/>
</dbReference>
<feature type="domain" description="Peptidase M24" evidence="11">
    <location>
        <begin position="382"/>
        <end position="605"/>
    </location>
</feature>
<dbReference type="SUPFAM" id="SSF53092">
    <property type="entry name" value="Creatinase/prolidase N-terminal domain"/>
    <property type="match status" value="1"/>
</dbReference>
<keyword evidence="6" id="KW-0645">Protease</keyword>
<keyword evidence="5" id="KW-0031">Aminopeptidase</keyword>
<dbReference type="Gene3D" id="3.90.230.10">
    <property type="entry name" value="Creatinase/methionine aminopeptidase superfamily"/>
    <property type="match status" value="1"/>
</dbReference>
<evidence type="ECO:0000256" key="9">
    <source>
        <dbReference type="ARBA" id="ARBA00023049"/>
    </source>
</evidence>
<keyword evidence="15" id="KW-1185">Reference proteome</keyword>
<comment type="caution">
    <text evidence="14">The sequence shown here is derived from an EMBL/GenBank/DDBJ whole genome shotgun (WGS) entry which is preliminary data.</text>
</comment>
<dbReference type="CDD" id="cd01085">
    <property type="entry name" value="APP"/>
    <property type="match status" value="1"/>
</dbReference>
<accession>A0AA88UJ21</accession>
<dbReference type="GO" id="GO:0005737">
    <property type="term" value="C:cytoplasm"/>
    <property type="evidence" value="ECO:0007669"/>
    <property type="project" value="UniProtKB-ARBA"/>
</dbReference>
<keyword evidence="9" id="KW-0482">Metalloprotease</keyword>
<dbReference type="FunFam" id="3.40.350.10:FF:000003">
    <property type="entry name" value="Xaa-pro aminopeptidase P"/>
    <property type="match status" value="1"/>
</dbReference>
<sequence>MADTLSSLRSLMASHSPPLHALIVPSEDYHQSEYVSARDQRRKFVSGFTGSAGLALVTMNEALLWTDGRYFLQAEQELSDQWKLMRYGEDPIVDIWMADLLVLVLSPAHNWYARSAATQPAIQPFMSVGVPFMSVGVSLWKNLPREATVGVDPWCVSLEAAQKWECAFAKKQQKLIQTAKNLVDEVWKNRPPLELNPVVIQPLEFAGRSVAEKLKDLREKLKQEKACGIIITTLDEVVWLYNVRGSDVPYCPVVHAYAIVTLVSAFFYVDNRKLSPEASVSSYMEENGIEVREYDAVSSDVALLATAQLPPFSKHMEIDSSESGITGNDTNEAQEESHNRIWVDPRCCFALYSKLNSDQVLLQPSPLALAKAIKNSAEMDGLKKAHIRDGAAVVQYLVWLDKQMQESYGASGYFAEAESTSKKRPSETRKLTEVSASDKLEGFRASKEHFRGLSFPTISSVGPNAAIIHYGPDAKTCSEMDPNSIYLFDSGAQYLDGTTDITRTVHFGKPSEHEKACYTAVLKGHIALGVARFPNGTNGHALDILARVPLWKYGLDYRHGPHLISFRPQARNVPLQASMTVTDEPGYYEDGNFGIRLENVLIVKEADTKFNFGDKGYLAFEHITWAPYQSKLIDVSRLVPEEIEWVNTYHAKCRETLVPFLDESEMTWLKKATEPIGA</sequence>
<evidence type="ECO:0000313" key="14">
    <source>
        <dbReference type="EMBL" id="KAK2986850.1"/>
    </source>
</evidence>
<dbReference type="Proteomes" id="UP001187471">
    <property type="component" value="Unassembled WGS sequence"/>
</dbReference>
<dbReference type="FunFam" id="3.90.230.10:FF:000007">
    <property type="entry name" value="Xaa-Pro aminopeptidase P"/>
    <property type="match status" value="1"/>
</dbReference>
<dbReference type="Gene3D" id="3.40.350.10">
    <property type="entry name" value="Creatinase/prolidase N-terminal domain"/>
    <property type="match status" value="2"/>
</dbReference>
<dbReference type="FunFam" id="3.40.350.10:FF:000010">
    <property type="entry name" value="Probable Xaa-Pro aminopeptidase P"/>
    <property type="match status" value="1"/>
</dbReference>
<dbReference type="InterPro" id="IPR029149">
    <property type="entry name" value="Creatin/AminoP/Spt16_N"/>
</dbReference>
<comment type="similarity">
    <text evidence="3">Belongs to the peptidase M24B family.</text>
</comment>
<evidence type="ECO:0000259" key="12">
    <source>
        <dbReference type="Pfam" id="PF01321"/>
    </source>
</evidence>
<dbReference type="InterPro" id="IPR000587">
    <property type="entry name" value="Creatinase_N"/>
</dbReference>
<evidence type="ECO:0000313" key="15">
    <source>
        <dbReference type="Proteomes" id="UP001187471"/>
    </source>
</evidence>
<evidence type="ECO:0000256" key="5">
    <source>
        <dbReference type="ARBA" id="ARBA00022438"/>
    </source>
</evidence>
<dbReference type="InterPro" id="IPR036005">
    <property type="entry name" value="Creatinase/aminopeptidase-like"/>
</dbReference>
<protein>
    <recommendedName>
        <fullName evidence="4">Xaa-Pro aminopeptidase</fullName>
        <ecNumber evidence="4">3.4.11.9</ecNumber>
    </recommendedName>
</protein>
<evidence type="ECO:0000256" key="10">
    <source>
        <dbReference type="ARBA" id="ARBA00023211"/>
    </source>
</evidence>
<dbReference type="Pfam" id="PF00557">
    <property type="entry name" value="Peptidase_M24"/>
    <property type="match status" value="1"/>
</dbReference>
<evidence type="ECO:0000256" key="4">
    <source>
        <dbReference type="ARBA" id="ARBA00012574"/>
    </source>
</evidence>
<evidence type="ECO:0000256" key="8">
    <source>
        <dbReference type="ARBA" id="ARBA00022801"/>
    </source>
</evidence>